<keyword evidence="13" id="KW-1185">Reference proteome</keyword>
<comment type="catalytic activity">
    <reaction evidence="10">
        <text>L-threonyl-[protein] + FAD = FMN-L-threonyl-[protein] + AMP + H(+)</text>
        <dbReference type="Rhea" id="RHEA:36847"/>
        <dbReference type="Rhea" id="RHEA-COMP:11060"/>
        <dbReference type="Rhea" id="RHEA-COMP:11061"/>
        <dbReference type="ChEBI" id="CHEBI:15378"/>
        <dbReference type="ChEBI" id="CHEBI:30013"/>
        <dbReference type="ChEBI" id="CHEBI:57692"/>
        <dbReference type="ChEBI" id="CHEBI:74257"/>
        <dbReference type="ChEBI" id="CHEBI:456215"/>
        <dbReference type="EC" id="2.7.1.180"/>
    </reaction>
</comment>
<dbReference type="GO" id="GO:0046872">
    <property type="term" value="F:metal ion binding"/>
    <property type="evidence" value="ECO:0007669"/>
    <property type="project" value="UniProtKB-KW"/>
</dbReference>
<evidence type="ECO:0000256" key="5">
    <source>
        <dbReference type="ARBA" id="ARBA00022679"/>
    </source>
</evidence>
<dbReference type="InterPro" id="IPR024932">
    <property type="entry name" value="ApbE"/>
</dbReference>
<evidence type="ECO:0000256" key="7">
    <source>
        <dbReference type="ARBA" id="ARBA00022827"/>
    </source>
</evidence>
<keyword evidence="5" id="KW-0808">Transferase</keyword>
<evidence type="ECO:0000256" key="6">
    <source>
        <dbReference type="ARBA" id="ARBA00022723"/>
    </source>
</evidence>
<dbReference type="SUPFAM" id="SSF143631">
    <property type="entry name" value="ApbE-like"/>
    <property type="match status" value="1"/>
</dbReference>
<dbReference type="PANTHER" id="PTHR30040:SF2">
    <property type="entry name" value="FAD:PROTEIN FMN TRANSFERASE"/>
    <property type="match status" value="1"/>
</dbReference>
<keyword evidence="4" id="KW-0285">Flavoprotein</keyword>
<keyword evidence="6" id="KW-0479">Metal-binding</keyword>
<dbReference type="Pfam" id="PF02424">
    <property type="entry name" value="ApbE"/>
    <property type="match status" value="1"/>
</dbReference>
<dbReference type="Gene3D" id="3.10.520.10">
    <property type="entry name" value="ApbE-like domains"/>
    <property type="match status" value="1"/>
</dbReference>
<dbReference type="AlphaFoldDB" id="A0A6A2V8R1"/>
<evidence type="ECO:0000256" key="11">
    <source>
        <dbReference type="SAM" id="MobiDB-lite"/>
    </source>
</evidence>
<evidence type="ECO:0000313" key="13">
    <source>
        <dbReference type="Proteomes" id="UP000440041"/>
    </source>
</evidence>
<protein>
    <recommendedName>
        <fullName evidence="3">FAD:protein FMN transferase</fullName>
        <ecNumber evidence="2">2.7.1.180</ecNumber>
    </recommendedName>
    <alternativeName>
        <fullName evidence="9">Flavin transferase</fullName>
    </alternativeName>
</protein>
<evidence type="ECO:0000256" key="1">
    <source>
        <dbReference type="ARBA" id="ARBA00001946"/>
    </source>
</evidence>
<organism evidence="12 13">
    <name type="scientific">Bifidobacterium apri</name>
    <dbReference type="NCBI Taxonomy" id="1769423"/>
    <lineage>
        <taxon>Bacteria</taxon>
        <taxon>Bacillati</taxon>
        <taxon>Actinomycetota</taxon>
        <taxon>Actinomycetes</taxon>
        <taxon>Bifidobacteriales</taxon>
        <taxon>Bifidobacteriaceae</taxon>
        <taxon>Bifidobacterium</taxon>
    </lineage>
</organism>
<dbReference type="InterPro" id="IPR003374">
    <property type="entry name" value="ApbE-like_sf"/>
</dbReference>
<feature type="region of interest" description="Disordered" evidence="11">
    <location>
        <begin position="276"/>
        <end position="307"/>
    </location>
</feature>
<keyword evidence="7" id="KW-0274">FAD</keyword>
<evidence type="ECO:0000256" key="3">
    <source>
        <dbReference type="ARBA" id="ARBA00016337"/>
    </source>
</evidence>
<evidence type="ECO:0000256" key="8">
    <source>
        <dbReference type="ARBA" id="ARBA00022842"/>
    </source>
</evidence>
<keyword evidence="8" id="KW-0460">Magnesium</keyword>
<name>A0A6A2V8R1_9BIFI</name>
<accession>A0A6A2V8R1</accession>
<reference evidence="12 13" key="1">
    <citation type="submission" date="2019-09" db="EMBL/GenBank/DDBJ databases">
        <title>Characterization of the phylogenetic diversity of two novel species belonging to the genus Bifidobacterium: Bifidobacterium cebidarum sp. nov. and Bifidobacterium leontopitheci sp. nov.</title>
        <authorList>
            <person name="Lugli G.A."/>
            <person name="Duranti S."/>
            <person name="Milani C."/>
            <person name="Turroni F."/>
            <person name="Ventura M."/>
        </authorList>
    </citation>
    <scope>NUCLEOTIDE SEQUENCE [LARGE SCALE GENOMIC DNA]</scope>
    <source>
        <strain evidence="12 13">DSM 100238</strain>
    </source>
</reference>
<comment type="cofactor">
    <cofactor evidence="1">
        <name>Mg(2+)</name>
        <dbReference type="ChEBI" id="CHEBI:18420"/>
    </cofactor>
</comment>
<dbReference type="Proteomes" id="UP000440041">
    <property type="component" value="Unassembled WGS sequence"/>
</dbReference>
<evidence type="ECO:0000256" key="10">
    <source>
        <dbReference type="ARBA" id="ARBA00048540"/>
    </source>
</evidence>
<evidence type="ECO:0000256" key="2">
    <source>
        <dbReference type="ARBA" id="ARBA00011955"/>
    </source>
</evidence>
<dbReference type="GO" id="GO:0016740">
    <property type="term" value="F:transferase activity"/>
    <property type="evidence" value="ECO:0007669"/>
    <property type="project" value="UniProtKB-KW"/>
</dbReference>
<evidence type="ECO:0000256" key="9">
    <source>
        <dbReference type="ARBA" id="ARBA00031306"/>
    </source>
</evidence>
<dbReference type="EC" id="2.7.1.180" evidence="2"/>
<dbReference type="PANTHER" id="PTHR30040">
    <property type="entry name" value="THIAMINE BIOSYNTHESIS LIPOPROTEIN APBE"/>
    <property type="match status" value="1"/>
</dbReference>
<evidence type="ECO:0000313" key="12">
    <source>
        <dbReference type="EMBL" id="KAB8299398.1"/>
    </source>
</evidence>
<gene>
    <name evidence="12" type="ORF">DSM100238_0830</name>
</gene>
<proteinExistence type="predicted"/>
<comment type="caution">
    <text evidence="12">The sequence shown here is derived from an EMBL/GenBank/DDBJ whole genome shotgun (WGS) entry which is preliminary data.</text>
</comment>
<sequence length="387" mass="40789">MVGMSQLQQRMPYTTAFPDALGTGIIIRSAQPISPSMKQDLQTFINEYDATLSRFRSDSLVGRMAAANCGGTYEFPDWALPLFHLYDALHTASRGAIDPCVGEDLTRLGYGADMTFTVEPDAREYTGSIHGRPTWRNDVERHGTTLVTQRAVHLDFGACGKGYLVDLLARRLRENIGGTGSIEGIGSTGNEWLIDAGGDMAINGSDAAQPVSIGMEDPDDTSNAIGIAHMSHGSFCASAPSRRHWGAAYELHHLLNAIDGLPARGVAATWVAVSTSDETDGSPATGARPGTAPNTAPGDTAPGSTPEVARTAALANRPGVSTGTPTDTAADATFTAFPTAAADGLATALFVTEPDRLAQYFTFSCALLTPDRRAMMDSGFPGRFLTA</sequence>
<dbReference type="EMBL" id="WBSO01000004">
    <property type="protein sequence ID" value="KAB8299398.1"/>
    <property type="molecule type" value="Genomic_DNA"/>
</dbReference>
<evidence type="ECO:0000256" key="4">
    <source>
        <dbReference type="ARBA" id="ARBA00022630"/>
    </source>
</evidence>